<dbReference type="InterPro" id="IPR029619">
    <property type="entry name" value="FAM81"/>
</dbReference>
<dbReference type="PANTHER" id="PTHR22420:SF5">
    <property type="entry name" value="PROTEIN FAM81B"/>
    <property type="match status" value="1"/>
</dbReference>
<dbReference type="GeneID" id="109070827"/>
<dbReference type="AlphaFoldDB" id="A0A9R0AW90"/>
<gene>
    <name evidence="4" type="primary">LOC109070827</name>
</gene>
<protein>
    <submittedName>
        <fullName evidence="4">Protein FAM81B-like</fullName>
    </submittedName>
</protein>
<dbReference type="KEGG" id="ccar:109070827"/>
<evidence type="ECO:0000313" key="4">
    <source>
        <dbReference type="RefSeq" id="XP_042612595.1"/>
    </source>
</evidence>
<proteinExistence type="inferred from homology"/>
<comment type="similarity">
    <text evidence="2">Belongs to the FAM81 family.</text>
</comment>
<keyword evidence="1 3" id="KW-0175">Coiled coil</keyword>
<evidence type="ECO:0000256" key="1">
    <source>
        <dbReference type="ARBA" id="ARBA00023054"/>
    </source>
</evidence>
<organism evidence="4">
    <name type="scientific">Cyprinus carpio</name>
    <name type="common">Common carp</name>
    <dbReference type="NCBI Taxonomy" id="7962"/>
    <lineage>
        <taxon>Eukaryota</taxon>
        <taxon>Metazoa</taxon>
        <taxon>Chordata</taxon>
        <taxon>Craniata</taxon>
        <taxon>Vertebrata</taxon>
        <taxon>Euteleostomi</taxon>
        <taxon>Actinopterygii</taxon>
        <taxon>Neopterygii</taxon>
        <taxon>Teleostei</taxon>
        <taxon>Ostariophysi</taxon>
        <taxon>Cypriniformes</taxon>
        <taxon>Cyprinidae</taxon>
        <taxon>Cyprininae</taxon>
        <taxon>Cyprinus</taxon>
    </lineage>
</organism>
<dbReference type="RefSeq" id="XP_042612595.1">
    <property type="nucleotide sequence ID" value="XM_042756661.1"/>
</dbReference>
<feature type="coiled-coil region" evidence="3">
    <location>
        <begin position="243"/>
        <end position="290"/>
    </location>
</feature>
<name>A0A9R0AW90_CYPCA</name>
<sequence>MFIGHMESPMTNQERTRSILLEQALKIRDDVMTATQGSVRMESSARKLLENHIQIITHIVKQLSKDIQVLEAQIIERDNLAAGTTFAVKSLDHKNMTGIGDLRGRVARCDASIAKLSSDVSAGCQDILKLQQEVNELHSGLELKLKDMELKLSQDVGKLEVSLSEKFISQRNTTGDLQKEIQRLDLKISSGLREVEEQTVKLRKWAEEQMKNTVQSHTQSSQQLHRQLQDRAAEVESMIKENMALLSGHMERLEAELEKVRSSDRTKRTENKLNSKINTLEQSFREELEQMRSEYQSGFQAVHDAIASLRHIGDTKAKLDKGELQRDIRQIQRNMVGLKEP</sequence>
<reference evidence="4" key="1">
    <citation type="submission" date="2025-08" db="UniProtKB">
        <authorList>
            <consortium name="RefSeq"/>
        </authorList>
    </citation>
    <scope>IDENTIFICATION</scope>
    <source>
        <tissue evidence="4">Muscle</tissue>
    </source>
</reference>
<accession>A0A9R0AW90</accession>
<evidence type="ECO:0000256" key="3">
    <source>
        <dbReference type="SAM" id="Coils"/>
    </source>
</evidence>
<dbReference type="PANTHER" id="PTHR22420">
    <property type="entry name" value="PROTEIN FAM81A"/>
    <property type="match status" value="1"/>
</dbReference>
<evidence type="ECO:0000256" key="2">
    <source>
        <dbReference type="ARBA" id="ARBA00046344"/>
    </source>
</evidence>
<dbReference type="Proteomes" id="UP001155660">
    <property type="component" value="Chromosome A5"/>
</dbReference>
<dbReference type="OrthoDB" id="10014002at2759"/>